<evidence type="ECO:0000313" key="16">
    <source>
        <dbReference type="EMBL" id="KAK2166395.1"/>
    </source>
</evidence>
<evidence type="ECO:0000256" key="10">
    <source>
        <dbReference type="ARBA" id="ARBA00023136"/>
    </source>
</evidence>
<evidence type="ECO:0000256" key="1">
    <source>
        <dbReference type="ARBA" id="ARBA00004323"/>
    </source>
</evidence>
<feature type="chain" id="PRO_5042079136" description="Fucosyltransferase" evidence="13">
    <location>
        <begin position="17"/>
        <end position="443"/>
    </location>
</feature>
<dbReference type="InterPro" id="IPR031481">
    <property type="entry name" value="Glyco_tran_10_N"/>
</dbReference>
<evidence type="ECO:0000259" key="14">
    <source>
        <dbReference type="Pfam" id="PF00852"/>
    </source>
</evidence>
<keyword evidence="8" id="KW-1133">Transmembrane helix</keyword>
<comment type="subcellular location">
    <subcellularLocation>
        <location evidence="1">Golgi apparatus membrane</location>
        <topology evidence="1">Single-pass type II membrane protein</topology>
    </subcellularLocation>
    <subcellularLocation>
        <location evidence="12">Golgi apparatus</location>
        <location evidence="12">Golgi stack membrane</location>
        <topology evidence="12">Single-pass type II membrane protein</topology>
    </subcellularLocation>
</comment>
<comment type="pathway">
    <text evidence="2">Protein modification; protein glycosylation.</text>
</comment>
<evidence type="ECO:0000259" key="15">
    <source>
        <dbReference type="Pfam" id="PF17039"/>
    </source>
</evidence>
<evidence type="ECO:0000256" key="3">
    <source>
        <dbReference type="ARBA" id="ARBA00008919"/>
    </source>
</evidence>
<feature type="domain" description="Fucosyltransferase N-terminal" evidence="15">
    <location>
        <begin position="115"/>
        <end position="227"/>
    </location>
</feature>
<dbReference type="GO" id="GO:0032580">
    <property type="term" value="C:Golgi cisterna membrane"/>
    <property type="evidence" value="ECO:0007669"/>
    <property type="project" value="UniProtKB-SubCell"/>
</dbReference>
<evidence type="ECO:0000256" key="8">
    <source>
        <dbReference type="ARBA" id="ARBA00022989"/>
    </source>
</evidence>
<accession>A0AAD9K999</accession>
<evidence type="ECO:0000256" key="2">
    <source>
        <dbReference type="ARBA" id="ARBA00004922"/>
    </source>
</evidence>
<evidence type="ECO:0000256" key="6">
    <source>
        <dbReference type="ARBA" id="ARBA00022692"/>
    </source>
</evidence>
<dbReference type="PANTHER" id="PTHR48438:SF1">
    <property type="entry name" value="ALPHA-(1,3)-FUCOSYLTRANSFERASE C-RELATED"/>
    <property type="match status" value="1"/>
</dbReference>
<evidence type="ECO:0000256" key="7">
    <source>
        <dbReference type="ARBA" id="ARBA00022968"/>
    </source>
</evidence>
<dbReference type="GO" id="GO:0000139">
    <property type="term" value="C:Golgi membrane"/>
    <property type="evidence" value="ECO:0007669"/>
    <property type="project" value="UniProtKB-SubCell"/>
</dbReference>
<organism evidence="16 17">
    <name type="scientific">Paralvinella palmiformis</name>
    <dbReference type="NCBI Taxonomy" id="53620"/>
    <lineage>
        <taxon>Eukaryota</taxon>
        <taxon>Metazoa</taxon>
        <taxon>Spiralia</taxon>
        <taxon>Lophotrochozoa</taxon>
        <taxon>Annelida</taxon>
        <taxon>Polychaeta</taxon>
        <taxon>Sedentaria</taxon>
        <taxon>Canalipalpata</taxon>
        <taxon>Terebellida</taxon>
        <taxon>Terebelliformia</taxon>
        <taxon>Alvinellidae</taxon>
        <taxon>Paralvinella</taxon>
    </lineage>
</organism>
<feature type="domain" description="Fucosyltransferase C-terminal" evidence="14">
    <location>
        <begin position="245"/>
        <end position="413"/>
    </location>
</feature>
<dbReference type="EC" id="2.4.1.-" evidence="12"/>
<keyword evidence="7" id="KW-0735">Signal-anchor</keyword>
<feature type="signal peptide" evidence="13">
    <location>
        <begin position="1"/>
        <end position="16"/>
    </location>
</feature>
<sequence length="443" mass="52005">MLLRRSFVAFLSFALALFAGLSVDKRVFNSNRNAKYVPVGTIYKESERKALANSRTAPVLQSTVSDIPVKTNTGHDGINDESTLLGVDYTEMLNKADQTAVRTISPNIESNKSQLTTILFWNPWFRWKDYKFGLGQEVFIKKCGTDQCQTITDRSRQSESKAIVFFSGYLNNRYDPVLPPRSDSEQVFIYLNTEPPSKYRIGFSKLRHDFNITISYKLDSTIYWPYGRILPREGEHQALTYLDMATKNRTVAWMVSICEDVNIRMTYYEELKKYIQVDMYGKCGQLKCHERGRKTTECIEYLSKYYKFYLAFENSHCVDYVTEKAFRSLQYDLIPIVMGGANYTKYLPPKSYIDVKDFQSPKHLAEYLIHLDNNPDEYMKYFDWKRYYTVVNDIPNSDRVFCELCELLRKKRSFLLDYNLADWWENDTCVNDVTMLRNIYHIT</sequence>
<comment type="similarity">
    <text evidence="3 12">Belongs to the glycosyltransferase 10 family.</text>
</comment>
<reference evidence="16" key="1">
    <citation type="journal article" date="2023" name="Mol. Biol. Evol.">
        <title>Third-Generation Sequencing Reveals the Adaptive Role of the Epigenome in Three Deep-Sea Polychaetes.</title>
        <authorList>
            <person name="Perez M."/>
            <person name="Aroh O."/>
            <person name="Sun Y."/>
            <person name="Lan Y."/>
            <person name="Juniper S.K."/>
            <person name="Young C.R."/>
            <person name="Angers B."/>
            <person name="Qian P.Y."/>
        </authorList>
    </citation>
    <scope>NUCLEOTIDE SEQUENCE</scope>
    <source>
        <strain evidence="16">P08H-3</strain>
    </source>
</reference>
<keyword evidence="9 12" id="KW-0333">Golgi apparatus</keyword>
<evidence type="ECO:0000256" key="5">
    <source>
        <dbReference type="ARBA" id="ARBA00022679"/>
    </source>
</evidence>
<dbReference type="GO" id="GO:0008417">
    <property type="term" value="F:fucosyltransferase activity"/>
    <property type="evidence" value="ECO:0007669"/>
    <property type="project" value="InterPro"/>
</dbReference>
<dbReference type="Pfam" id="PF17039">
    <property type="entry name" value="Glyco_tran_10_N"/>
    <property type="match status" value="1"/>
</dbReference>
<dbReference type="Proteomes" id="UP001208570">
    <property type="component" value="Unassembled WGS sequence"/>
</dbReference>
<keyword evidence="17" id="KW-1185">Reference proteome</keyword>
<keyword evidence="13" id="KW-0732">Signal</keyword>
<protein>
    <recommendedName>
        <fullName evidence="12">Fucosyltransferase</fullName>
        <ecNumber evidence="12">2.4.1.-</ecNumber>
    </recommendedName>
</protein>
<proteinExistence type="inferred from homology"/>
<gene>
    <name evidence="16" type="ORF">LSH36_39g00082</name>
</gene>
<name>A0AAD9K999_9ANNE</name>
<keyword evidence="6 12" id="KW-0812">Transmembrane</keyword>
<evidence type="ECO:0000256" key="13">
    <source>
        <dbReference type="SAM" id="SignalP"/>
    </source>
</evidence>
<keyword evidence="11" id="KW-0325">Glycoprotein</keyword>
<dbReference type="EMBL" id="JAODUP010000039">
    <property type="protein sequence ID" value="KAK2166395.1"/>
    <property type="molecule type" value="Genomic_DNA"/>
</dbReference>
<evidence type="ECO:0000256" key="11">
    <source>
        <dbReference type="ARBA" id="ARBA00023180"/>
    </source>
</evidence>
<keyword evidence="4 12" id="KW-0328">Glycosyltransferase</keyword>
<evidence type="ECO:0000256" key="4">
    <source>
        <dbReference type="ARBA" id="ARBA00022676"/>
    </source>
</evidence>
<dbReference type="AlphaFoldDB" id="A0AAD9K999"/>
<dbReference type="Gene3D" id="3.40.50.11660">
    <property type="entry name" value="Glycosyl transferase family 10, C-terminal domain"/>
    <property type="match status" value="1"/>
</dbReference>
<dbReference type="InterPro" id="IPR001503">
    <property type="entry name" value="Glyco_trans_10"/>
</dbReference>
<dbReference type="InterPro" id="IPR038577">
    <property type="entry name" value="GT10-like_C_sf"/>
</dbReference>
<dbReference type="SUPFAM" id="SSF53756">
    <property type="entry name" value="UDP-Glycosyltransferase/glycogen phosphorylase"/>
    <property type="match status" value="1"/>
</dbReference>
<dbReference type="InterPro" id="IPR055270">
    <property type="entry name" value="Glyco_tran_10_C"/>
</dbReference>
<keyword evidence="5 12" id="KW-0808">Transferase</keyword>
<dbReference type="PANTHER" id="PTHR48438">
    <property type="entry name" value="ALPHA-(1,3)-FUCOSYLTRANSFERASE C-RELATED"/>
    <property type="match status" value="1"/>
</dbReference>
<evidence type="ECO:0000313" key="17">
    <source>
        <dbReference type="Proteomes" id="UP001208570"/>
    </source>
</evidence>
<evidence type="ECO:0000256" key="9">
    <source>
        <dbReference type="ARBA" id="ARBA00023034"/>
    </source>
</evidence>
<dbReference type="FunFam" id="3.40.50.11660:FF:000006">
    <property type="entry name" value="Alpha-(1,3)-fucosyltransferase C"/>
    <property type="match status" value="1"/>
</dbReference>
<evidence type="ECO:0000256" key="12">
    <source>
        <dbReference type="RuleBase" id="RU003832"/>
    </source>
</evidence>
<keyword evidence="10" id="KW-0472">Membrane</keyword>
<dbReference type="Pfam" id="PF00852">
    <property type="entry name" value="Glyco_transf_10"/>
    <property type="match status" value="1"/>
</dbReference>
<comment type="caution">
    <text evidence="16">The sequence shown here is derived from an EMBL/GenBank/DDBJ whole genome shotgun (WGS) entry which is preliminary data.</text>
</comment>